<organism evidence="1 2">
    <name type="scientific">Paraburkholderia humisilvae</name>
    <dbReference type="NCBI Taxonomy" id="627669"/>
    <lineage>
        <taxon>Bacteria</taxon>
        <taxon>Pseudomonadati</taxon>
        <taxon>Pseudomonadota</taxon>
        <taxon>Betaproteobacteria</taxon>
        <taxon>Burkholderiales</taxon>
        <taxon>Burkholderiaceae</taxon>
        <taxon>Paraburkholderia</taxon>
    </lineage>
</organism>
<name>A0A6J5EPW0_9BURK</name>
<proteinExistence type="predicted"/>
<evidence type="ECO:0000313" key="1">
    <source>
        <dbReference type="EMBL" id="CAB3768618.1"/>
    </source>
</evidence>
<dbReference type="AlphaFoldDB" id="A0A6J5EPW0"/>
<dbReference type="Proteomes" id="UP000494363">
    <property type="component" value="Unassembled WGS sequence"/>
</dbReference>
<evidence type="ECO:0000313" key="2">
    <source>
        <dbReference type="Proteomes" id="UP000494363"/>
    </source>
</evidence>
<gene>
    <name evidence="1" type="ORF">LMG29542_05909</name>
</gene>
<keyword evidence="2" id="KW-1185">Reference proteome</keyword>
<accession>A0A6J5EPW0</accession>
<reference evidence="1 2" key="1">
    <citation type="submission" date="2020-04" db="EMBL/GenBank/DDBJ databases">
        <authorList>
            <person name="De Canck E."/>
        </authorList>
    </citation>
    <scope>NUCLEOTIDE SEQUENCE [LARGE SCALE GENOMIC DNA]</scope>
    <source>
        <strain evidence="1 2">LMG 29542</strain>
    </source>
</reference>
<sequence>MYERRPSTLLAALRRVGKRLPVMHDVEGYFRPGVTSAAGDRVFGVLETHDARVNVAFDAARVRLPSGPGVLRVSGKVWLSEKTSLVTLLVTQCRVVRAHVGHAYPVAKPDE</sequence>
<protein>
    <submittedName>
        <fullName evidence="1">Uncharacterized protein</fullName>
    </submittedName>
</protein>
<dbReference type="EMBL" id="CADIKH010000037">
    <property type="protein sequence ID" value="CAB3768618.1"/>
    <property type="molecule type" value="Genomic_DNA"/>
</dbReference>